<reference evidence="3" key="1">
    <citation type="submission" date="2021-02" db="EMBL/GenBank/DDBJ databases">
        <authorList>
            <person name="Nowell W R."/>
        </authorList>
    </citation>
    <scope>NUCLEOTIDE SEQUENCE</scope>
</reference>
<feature type="coiled-coil region" evidence="1">
    <location>
        <begin position="96"/>
        <end position="151"/>
    </location>
</feature>
<dbReference type="AlphaFoldDB" id="A0A817TPJ1"/>
<sequence length="280" mass="32758">MSTGNHCSKCSTNVGTCNCAGCKDYFCTKHFIAHRKELQTSLEQITDTPNRLIKQFNENDHSISLKTVLLNQIDQWQNEIIQKVHRTADNIRQQVTQVLNNQREETKKKFQELVDELQKRKEEDDFVEDDLVRLKNRAYQIQQELEELQQHSALGLHIEQSDCVDWAHLIYIESKTTDSKKRKNLQVKSDTKAHQGFDDHTQSTSSFKTKCDNHSNIIYSSICSQSLFEIWKADLIMKSKFSRCGSSNMIFPLSYFTTPYFYLFLVILVHYSNESYFSIM</sequence>
<evidence type="ECO:0000256" key="2">
    <source>
        <dbReference type="SAM" id="Phobius"/>
    </source>
</evidence>
<proteinExistence type="predicted"/>
<keyword evidence="2" id="KW-0472">Membrane</keyword>
<keyword evidence="1" id="KW-0175">Coiled coil</keyword>
<evidence type="ECO:0000313" key="4">
    <source>
        <dbReference type="Proteomes" id="UP000663825"/>
    </source>
</evidence>
<organism evidence="3 4">
    <name type="scientific">Rotaria socialis</name>
    <dbReference type="NCBI Taxonomy" id="392032"/>
    <lineage>
        <taxon>Eukaryota</taxon>
        <taxon>Metazoa</taxon>
        <taxon>Spiralia</taxon>
        <taxon>Gnathifera</taxon>
        <taxon>Rotifera</taxon>
        <taxon>Eurotatoria</taxon>
        <taxon>Bdelloidea</taxon>
        <taxon>Philodinida</taxon>
        <taxon>Philodinidae</taxon>
        <taxon>Rotaria</taxon>
    </lineage>
</organism>
<dbReference type="OrthoDB" id="10052605at2759"/>
<evidence type="ECO:0000256" key="1">
    <source>
        <dbReference type="SAM" id="Coils"/>
    </source>
</evidence>
<dbReference type="EMBL" id="CAJNXB010003505">
    <property type="protein sequence ID" value="CAF3317571.1"/>
    <property type="molecule type" value="Genomic_DNA"/>
</dbReference>
<comment type="caution">
    <text evidence="3">The sequence shown here is derived from an EMBL/GenBank/DDBJ whole genome shotgun (WGS) entry which is preliminary data.</text>
</comment>
<protein>
    <recommendedName>
        <fullName evidence="5">B box-type domain-containing protein</fullName>
    </recommendedName>
</protein>
<accession>A0A817TPJ1</accession>
<gene>
    <name evidence="3" type="ORF">TIS948_LOCUS19875</name>
</gene>
<dbReference type="Proteomes" id="UP000663825">
    <property type="component" value="Unassembled WGS sequence"/>
</dbReference>
<evidence type="ECO:0008006" key="5">
    <source>
        <dbReference type="Google" id="ProtNLM"/>
    </source>
</evidence>
<keyword evidence="2" id="KW-1133">Transmembrane helix</keyword>
<feature type="transmembrane region" description="Helical" evidence="2">
    <location>
        <begin position="249"/>
        <end position="271"/>
    </location>
</feature>
<name>A0A817TPJ1_9BILA</name>
<keyword evidence="2" id="KW-0812">Transmembrane</keyword>
<evidence type="ECO:0000313" key="3">
    <source>
        <dbReference type="EMBL" id="CAF3317571.1"/>
    </source>
</evidence>